<reference evidence="1" key="1">
    <citation type="journal article" date="2021" name="Proc. Natl. Acad. Sci. U.S.A.">
        <title>A Catalog of Tens of Thousands of Viruses from Human Metagenomes Reveals Hidden Associations with Chronic Diseases.</title>
        <authorList>
            <person name="Tisza M.J."/>
            <person name="Buck C.B."/>
        </authorList>
    </citation>
    <scope>NUCLEOTIDE SEQUENCE</scope>
    <source>
        <strain evidence="1">CtsoB6</strain>
    </source>
</reference>
<organism evidence="1">
    <name type="scientific">Siphoviridae sp. ctsoB6</name>
    <dbReference type="NCBI Taxonomy" id="2826487"/>
    <lineage>
        <taxon>Viruses</taxon>
        <taxon>Duplodnaviria</taxon>
        <taxon>Heunggongvirae</taxon>
        <taxon>Uroviricota</taxon>
        <taxon>Caudoviricetes</taxon>
    </lineage>
</organism>
<sequence length="39" mass="4101">MLLKIPCSSSFLRHVFISGVTGNGQQFISHVVGVISAAV</sequence>
<dbReference type="EMBL" id="BK015700">
    <property type="protein sequence ID" value="DAE20756.1"/>
    <property type="molecule type" value="Genomic_DNA"/>
</dbReference>
<proteinExistence type="predicted"/>
<accession>A0A8S5QQ64</accession>
<name>A0A8S5QQ64_9CAUD</name>
<protein>
    <submittedName>
        <fullName evidence="1">Uncharacterized protein</fullName>
    </submittedName>
</protein>
<evidence type="ECO:0000313" key="1">
    <source>
        <dbReference type="EMBL" id="DAE20756.1"/>
    </source>
</evidence>